<feature type="region of interest" description="Disordered" evidence="6">
    <location>
        <begin position="342"/>
        <end position="363"/>
    </location>
</feature>
<dbReference type="InterPro" id="IPR004182">
    <property type="entry name" value="GRAM"/>
</dbReference>
<dbReference type="OrthoDB" id="2162691at2759"/>
<protein>
    <recommendedName>
        <fullName evidence="8">VASt domain-containing protein</fullName>
    </recommendedName>
</protein>
<sequence length="557" mass="61742">MSVETKFFEGTPEELAASPNPNIRIVSPFQSQSSLSLSTSTSSTSTSNGPARARSSTIASSSATSILGEVSLKRQEEFERYFGEQLRALAPDQVPPDYLTVLETQSADLQAKVLLHGRLYLTPYYLCFRSNILGYKTEYIHPLDKLISVQKGTTAKWIQNAIYVCVDDDALEDKQLGYGSMKDRDSMYTSVVECWKVVAPERYKAYAEKPEVALDPSDVDDGETGSDTSQEASVATSTTGGGETVQVKQTKCTEEGHLKELALDVTFPIALDQVFNLIYHNREFITEFYEVDQELTDVSISDWTEYAGKQQRTLNSVMHMNNPIGPKKTDSVGTETVVVSDPETSYEIESQTQTPDVPSGKSFSVHTRTCLTHAERHGRPATRMYCTTQCDWSASSWLKGTITPAVIKGQKEYHQKLAKKVRDWIKARPEEFGTKEEHLPSEGELEKVTAEEAPKDTTTHIQGTVGTAVVTKHTPWFDHAMEIPQNPVMVIVTGLCVTLLIINLYLLLNRSSGGTSGHTLVDKEVALLKELPALARLEALEARWEALAGHFQLREGV</sequence>
<evidence type="ECO:0000313" key="10">
    <source>
        <dbReference type="Proteomes" id="UP000092666"/>
    </source>
</evidence>
<evidence type="ECO:0000259" key="8">
    <source>
        <dbReference type="PROSITE" id="PS51778"/>
    </source>
</evidence>
<dbReference type="GO" id="GO:0032934">
    <property type="term" value="F:sterol binding"/>
    <property type="evidence" value="ECO:0007669"/>
    <property type="project" value="TreeGrafter"/>
</dbReference>
<dbReference type="EMBL" id="KV700134">
    <property type="protein sequence ID" value="OCF31442.1"/>
    <property type="molecule type" value="Genomic_DNA"/>
</dbReference>
<reference evidence="10" key="2">
    <citation type="submission" date="2013-12" db="EMBL/GenBank/DDBJ databases">
        <title>Evolution of pathogenesis and genome organization in the Tremellales.</title>
        <authorList>
            <person name="Cuomo C."/>
            <person name="Litvintseva A."/>
            <person name="Heitman J."/>
            <person name="Chen Y."/>
            <person name="Sun S."/>
            <person name="Springer D."/>
            <person name="Dromer F."/>
            <person name="Young S."/>
            <person name="Zeng Q."/>
            <person name="Chapman S."/>
            <person name="Gujja S."/>
            <person name="Saif S."/>
            <person name="Birren B."/>
        </authorList>
    </citation>
    <scope>NUCLEOTIDE SEQUENCE [LARGE SCALE GENOMIC DNA]</scope>
    <source>
        <strain evidence="10">BCC8398</strain>
    </source>
</reference>
<name>A0A1B9GK18_9TREE</name>
<dbReference type="PANTHER" id="PTHR23319:SF4">
    <property type="entry name" value="GRAM DOMAIN CONTAINING 1B, ISOFORM E"/>
    <property type="match status" value="1"/>
</dbReference>
<evidence type="ECO:0000256" key="1">
    <source>
        <dbReference type="ARBA" id="ARBA00004167"/>
    </source>
</evidence>
<feature type="transmembrane region" description="Helical" evidence="7">
    <location>
        <begin position="488"/>
        <end position="508"/>
    </location>
</feature>
<keyword evidence="4 7" id="KW-1133">Transmembrane helix</keyword>
<feature type="region of interest" description="Disordered" evidence="6">
    <location>
        <begin position="36"/>
        <end position="57"/>
    </location>
</feature>
<feature type="compositionally biased region" description="Polar residues" evidence="6">
    <location>
        <begin position="347"/>
        <end position="363"/>
    </location>
</feature>
<keyword evidence="3 7" id="KW-0812">Transmembrane</keyword>
<comment type="similarity">
    <text evidence="2">Belongs to the YSP2 family.</text>
</comment>
<dbReference type="AlphaFoldDB" id="A0A1B9GK18"/>
<dbReference type="GO" id="GO:0005739">
    <property type="term" value="C:mitochondrion"/>
    <property type="evidence" value="ECO:0007669"/>
    <property type="project" value="TreeGrafter"/>
</dbReference>
<feature type="compositionally biased region" description="Polar residues" evidence="6">
    <location>
        <begin position="225"/>
        <end position="238"/>
    </location>
</feature>
<dbReference type="Pfam" id="PF02893">
    <property type="entry name" value="GRAM"/>
    <property type="match status" value="1"/>
</dbReference>
<dbReference type="GO" id="GO:0120015">
    <property type="term" value="F:sterol transfer activity"/>
    <property type="evidence" value="ECO:0007669"/>
    <property type="project" value="TreeGrafter"/>
</dbReference>
<evidence type="ECO:0000256" key="6">
    <source>
        <dbReference type="SAM" id="MobiDB-lite"/>
    </source>
</evidence>
<dbReference type="Gene3D" id="2.30.29.30">
    <property type="entry name" value="Pleckstrin-homology domain (PH domain)/Phosphotyrosine-binding domain (PTB)"/>
    <property type="match status" value="1"/>
</dbReference>
<evidence type="ECO:0000313" key="9">
    <source>
        <dbReference type="EMBL" id="OCF31442.1"/>
    </source>
</evidence>
<dbReference type="InterPro" id="IPR051482">
    <property type="entry name" value="Cholesterol_transport"/>
</dbReference>
<gene>
    <name evidence="9" type="ORF">I316_06844</name>
</gene>
<evidence type="ECO:0000256" key="3">
    <source>
        <dbReference type="ARBA" id="ARBA00022692"/>
    </source>
</evidence>
<dbReference type="PANTHER" id="PTHR23319">
    <property type="entry name" value="GRAM DOMAIN CONTAINING 1B, ISOFORM E"/>
    <property type="match status" value="1"/>
</dbReference>
<evidence type="ECO:0000256" key="5">
    <source>
        <dbReference type="ARBA" id="ARBA00023136"/>
    </source>
</evidence>
<feature type="domain" description="VASt" evidence="8">
    <location>
        <begin position="257"/>
        <end position="429"/>
    </location>
</feature>
<accession>A0A1B9GK18</accession>
<comment type="subcellular location">
    <subcellularLocation>
        <location evidence="1">Membrane</location>
        <topology evidence="1">Single-pass membrane protein</topology>
    </subcellularLocation>
</comment>
<dbReference type="Proteomes" id="UP000092666">
    <property type="component" value="Unassembled WGS sequence"/>
</dbReference>
<feature type="region of interest" description="Disordered" evidence="6">
    <location>
        <begin position="214"/>
        <end position="246"/>
    </location>
</feature>
<dbReference type="GO" id="GO:0005789">
    <property type="term" value="C:endoplasmic reticulum membrane"/>
    <property type="evidence" value="ECO:0007669"/>
    <property type="project" value="TreeGrafter"/>
</dbReference>
<dbReference type="GO" id="GO:0032366">
    <property type="term" value="P:intracellular sterol transport"/>
    <property type="evidence" value="ECO:0007669"/>
    <property type="project" value="TreeGrafter"/>
</dbReference>
<organism evidence="9 10">
    <name type="scientific">Kwoniella heveanensis BCC8398</name>
    <dbReference type="NCBI Taxonomy" id="1296120"/>
    <lineage>
        <taxon>Eukaryota</taxon>
        <taxon>Fungi</taxon>
        <taxon>Dikarya</taxon>
        <taxon>Basidiomycota</taxon>
        <taxon>Agaricomycotina</taxon>
        <taxon>Tremellomycetes</taxon>
        <taxon>Tremellales</taxon>
        <taxon>Cryptococcaceae</taxon>
        <taxon>Kwoniella</taxon>
    </lineage>
</organism>
<dbReference type="PROSITE" id="PS51778">
    <property type="entry name" value="VAST"/>
    <property type="match status" value="1"/>
</dbReference>
<keyword evidence="10" id="KW-1185">Reference proteome</keyword>
<keyword evidence="5 7" id="KW-0472">Membrane</keyword>
<feature type="region of interest" description="Disordered" evidence="6">
    <location>
        <begin position="1"/>
        <end position="23"/>
    </location>
</feature>
<evidence type="ECO:0000256" key="2">
    <source>
        <dbReference type="ARBA" id="ARBA00006582"/>
    </source>
</evidence>
<reference evidence="9 10" key="1">
    <citation type="submission" date="2013-07" db="EMBL/GenBank/DDBJ databases">
        <title>The Genome Sequence of Cryptococcus heveanensis BCC8398.</title>
        <authorList>
            <consortium name="The Broad Institute Genome Sequencing Platform"/>
            <person name="Cuomo C."/>
            <person name="Litvintseva A."/>
            <person name="Chen Y."/>
            <person name="Heitman J."/>
            <person name="Sun S."/>
            <person name="Springer D."/>
            <person name="Dromer F."/>
            <person name="Young S.K."/>
            <person name="Zeng Q."/>
            <person name="Gargeya S."/>
            <person name="Fitzgerald M."/>
            <person name="Abouelleil A."/>
            <person name="Alvarado L."/>
            <person name="Berlin A.M."/>
            <person name="Chapman S.B."/>
            <person name="Dewar J."/>
            <person name="Goldberg J."/>
            <person name="Griggs A."/>
            <person name="Gujja S."/>
            <person name="Hansen M."/>
            <person name="Howarth C."/>
            <person name="Imamovic A."/>
            <person name="Larimer J."/>
            <person name="McCowan C."/>
            <person name="Murphy C."/>
            <person name="Pearson M."/>
            <person name="Priest M."/>
            <person name="Roberts A."/>
            <person name="Saif S."/>
            <person name="Shea T."/>
            <person name="Sykes S."/>
            <person name="Wortman J."/>
            <person name="Nusbaum C."/>
            <person name="Birren B."/>
        </authorList>
    </citation>
    <scope>NUCLEOTIDE SEQUENCE [LARGE SCALE GENOMIC DNA]</scope>
    <source>
        <strain evidence="9 10">BCC8398</strain>
    </source>
</reference>
<dbReference type="STRING" id="1296120.A0A1B9GK18"/>
<dbReference type="Pfam" id="PF16016">
    <property type="entry name" value="VASt"/>
    <property type="match status" value="1"/>
</dbReference>
<dbReference type="GO" id="GO:0140268">
    <property type="term" value="C:endoplasmic reticulum-plasma membrane contact site"/>
    <property type="evidence" value="ECO:0007669"/>
    <property type="project" value="TreeGrafter"/>
</dbReference>
<evidence type="ECO:0000256" key="7">
    <source>
        <dbReference type="SAM" id="Phobius"/>
    </source>
</evidence>
<dbReference type="GO" id="GO:0005886">
    <property type="term" value="C:plasma membrane"/>
    <property type="evidence" value="ECO:0007669"/>
    <property type="project" value="TreeGrafter"/>
</dbReference>
<proteinExistence type="inferred from homology"/>
<dbReference type="GO" id="GO:0032541">
    <property type="term" value="C:cortical endoplasmic reticulum"/>
    <property type="evidence" value="ECO:0007669"/>
    <property type="project" value="TreeGrafter"/>
</dbReference>
<dbReference type="InterPro" id="IPR031968">
    <property type="entry name" value="VASt"/>
</dbReference>
<evidence type="ECO:0000256" key="4">
    <source>
        <dbReference type="ARBA" id="ARBA00022989"/>
    </source>
</evidence>
<dbReference type="InterPro" id="IPR011993">
    <property type="entry name" value="PH-like_dom_sf"/>
</dbReference>